<name>A0A7C3Z7E1_9BACT</name>
<comment type="caution">
    <text evidence="1">The sequence shown here is derived from an EMBL/GenBank/DDBJ whole genome shotgun (WGS) entry which is preliminary data.</text>
</comment>
<dbReference type="PROSITE" id="PS51257">
    <property type="entry name" value="PROKAR_LIPOPROTEIN"/>
    <property type="match status" value="1"/>
</dbReference>
<evidence type="ECO:0008006" key="2">
    <source>
        <dbReference type="Google" id="ProtNLM"/>
    </source>
</evidence>
<proteinExistence type="predicted"/>
<evidence type="ECO:0000313" key="1">
    <source>
        <dbReference type="EMBL" id="HGF33310.1"/>
    </source>
</evidence>
<reference evidence="1" key="1">
    <citation type="journal article" date="2020" name="mSystems">
        <title>Genome- and Community-Level Interaction Insights into Carbon Utilization and Element Cycling Functions of Hydrothermarchaeota in Hydrothermal Sediment.</title>
        <authorList>
            <person name="Zhou Z."/>
            <person name="Liu Y."/>
            <person name="Xu W."/>
            <person name="Pan J."/>
            <person name="Luo Z.H."/>
            <person name="Li M."/>
        </authorList>
    </citation>
    <scope>NUCLEOTIDE SEQUENCE [LARGE SCALE GENOMIC DNA]</scope>
    <source>
        <strain evidence="1">SpSt-897</strain>
    </source>
</reference>
<protein>
    <recommendedName>
        <fullName evidence="2">Flagellar assembly protein T C-terminal domain-containing protein</fullName>
    </recommendedName>
</protein>
<dbReference type="EMBL" id="DTMF01000071">
    <property type="protein sequence ID" value="HGF33310.1"/>
    <property type="molecule type" value="Genomic_DNA"/>
</dbReference>
<sequence length="384" mass="42281">MPQDLKKLLYLIFILALAIVLGSAGCSRVKEKWRQISGTRAPDADLEEEAKVPPETMQEEVQIEGKTWWSRNPYYLTMPGEPEYIYAEKGKELKTFKGMLVASLARSMGWEKGKESKGIPEEKVQQLVRQEVDRILREQGIRAFYQDKGAASKVLGRYVAVYPNPESARTMESVNRSLASALADYMSRQKDLKVAIPEKVKATLGKAKTTGALTQRQNLQALGDNLGVQALILTGVVPASGKNPNFLVLELYDTFKGVKIDGIAYPVEGRVDMAAIQKFVQANALRLSAALMDVDWFGRVEFTKEGQVYINLGQTTGLKVGDRLRVVTPGKEVVNPTTHAVLGFTGDESHGELRITELLGNTGAVAMPISGGPFKPNEKVKVVR</sequence>
<organism evidence="1">
    <name type="scientific">Desulfobacca acetoxidans</name>
    <dbReference type="NCBI Taxonomy" id="60893"/>
    <lineage>
        <taxon>Bacteria</taxon>
        <taxon>Pseudomonadati</taxon>
        <taxon>Thermodesulfobacteriota</taxon>
        <taxon>Desulfobaccia</taxon>
        <taxon>Desulfobaccales</taxon>
        <taxon>Desulfobaccaceae</taxon>
        <taxon>Desulfobacca</taxon>
    </lineage>
</organism>
<accession>A0A7C3Z7E1</accession>
<dbReference type="AlphaFoldDB" id="A0A7C3Z7E1"/>
<gene>
    <name evidence="1" type="ORF">ENW96_02830</name>
</gene>